<gene>
    <name evidence="1" type="ORF">CIG75_18930</name>
</gene>
<reference evidence="1 2" key="1">
    <citation type="journal article" date="2015" name="Int. J. Syst. Evol. Microbiol.">
        <title>Tumebacillus algifaecis sp. nov., isolated from decomposing algal scum.</title>
        <authorList>
            <person name="Wu Y.F."/>
            <person name="Zhang B."/>
            <person name="Xing P."/>
            <person name="Wu Q.L."/>
            <person name="Liu S.J."/>
        </authorList>
    </citation>
    <scope>NUCLEOTIDE SEQUENCE [LARGE SCALE GENOMIC DNA]</scope>
    <source>
        <strain evidence="1 2">THMBR28</strain>
    </source>
</reference>
<evidence type="ECO:0008006" key="3">
    <source>
        <dbReference type="Google" id="ProtNLM"/>
    </source>
</evidence>
<accession>A0A223D5N4</accession>
<proteinExistence type="predicted"/>
<dbReference type="InterPro" id="IPR020288">
    <property type="entry name" value="Sheath_initiator"/>
</dbReference>
<sequence length="137" mass="15513">MIPLGGVLSAGEETLEETEQPSRTYRIDWSEKRAIGTVDGIEAVTQSVYKILQTDRFENLIYSSDYGAEYAGLHGNQRQYIQSELRRRIREALLQDDRITGVEAMEFRFGADSVLVEFTVVSTFGNAQIRQEVMNNG</sequence>
<keyword evidence="2" id="KW-1185">Reference proteome</keyword>
<dbReference type="OrthoDB" id="89089at2"/>
<dbReference type="SUPFAM" id="SSF160719">
    <property type="entry name" value="gpW/gp25-like"/>
    <property type="match status" value="1"/>
</dbReference>
<dbReference type="EMBL" id="CP022657">
    <property type="protein sequence ID" value="ASS76810.1"/>
    <property type="molecule type" value="Genomic_DNA"/>
</dbReference>
<dbReference type="Proteomes" id="UP000214688">
    <property type="component" value="Chromosome"/>
</dbReference>
<dbReference type="Gene3D" id="3.10.450.40">
    <property type="match status" value="1"/>
</dbReference>
<dbReference type="KEGG" id="tab:CIG75_18930"/>
<evidence type="ECO:0000313" key="2">
    <source>
        <dbReference type="Proteomes" id="UP000214688"/>
    </source>
</evidence>
<dbReference type="AlphaFoldDB" id="A0A223D5N4"/>
<organism evidence="1 2">
    <name type="scientific">Tumebacillus algifaecis</name>
    <dbReference type="NCBI Taxonomy" id="1214604"/>
    <lineage>
        <taxon>Bacteria</taxon>
        <taxon>Bacillati</taxon>
        <taxon>Bacillota</taxon>
        <taxon>Bacilli</taxon>
        <taxon>Bacillales</taxon>
        <taxon>Alicyclobacillaceae</taxon>
        <taxon>Tumebacillus</taxon>
    </lineage>
</organism>
<evidence type="ECO:0000313" key="1">
    <source>
        <dbReference type="EMBL" id="ASS76810.1"/>
    </source>
</evidence>
<dbReference type="Pfam" id="PF10934">
    <property type="entry name" value="Sheath_initiator"/>
    <property type="match status" value="1"/>
</dbReference>
<protein>
    <recommendedName>
        <fullName evidence="3">DUF2634 domain-containing protein</fullName>
    </recommendedName>
</protein>
<dbReference type="RefSeq" id="WP_094238037.1">
    <property type="nucleotide sequence ID" value="NZ_CP022657.1"/>
</dbReference>
<name>A0A223D5N4_9BACL</name>